<dbReference type="EMBL" id="CADCUJ010000085">
    <property type="protein sequence ID" value="CAA9357977.1"/>
    <property type="molecule type" value="Genomic_DNA"/>
</dbReference>
<accession>A0A6J4MFI7</accession>
<evidence type="ECO:0000313" key="2">
    <source>
        <dbReference type="EMBL" id="CAA9357977.1"/>
    </source>
</evidence>
<evidence type="ECO:0000256" key="1">
    <source>
        <dbReference type="SAM" id="Phobius"/>
    </source>
</evidence>
<name>A0A6J4MFI7_9ACTN</name>
<reference evidence="2" key="1">
    <citation type="submission" date="2020-02" db="EMBL/GenBank/DDBJ databases">
        <authorList>
            <person name="Meier V. D."/>
        </authorList>
    </citation>
    <scope>NUCLEOTIDE SEQUENCE</scope>
    <source>
        <strain evidence="2">AVDCRST_MAG72</strain>
    </source>
</reference>
<keyword evidence="1" id="KW-0812">Transmembrane</keyword>
<keyword evidence="1" id="KW-0472">Membrane</keyword>
<feature type="transmembrane region" description="Helical" evidence="1">
    <location>
        <begin position="70"/>
        <end position="96"/>
    </location>
</feature>
<gene>
    <name evidence="2" type="ORF">AVDCRST_MAG72-1986</name>
</gene>
<organism evidence="2">
    <name type="scientific">uncultured Nocardioidaceae bacterium</name>
    <dbReference type="NCBI Taxonomy" id="253824"/>
    <lineage>
        <taxon>Bacteria</taxon>
        <taxon>Bacillati</taxon>
        <taxon>Actinomycetota</taxon>
        <taxon>Actinomycetes</taxon>
        <taxon>Propionibacteriales</taxon>
        <taxon>Nocardioidaceae</taxon>
        <taxon>environmental samples</taxon>
    </lineage>
</organism>
<protein>
    <submittedName>
        <fullName evidence="2">Uncharacterized protein</fullName>
    </submittedName>
</protein>
<keyword evidence="1" id="KW-1133">Transmembrane helix</keyword>
<feature type="transmembrane region" description="Helical" evidence="1">
    <location>
        <begin position="41"/>
        <end position="63"/>
    </location>
</feature>
<sequence>MPLLIGALAGFVATVVGLPLGLLGLGGLPWTGGVGGSLAGVVDVALQVVGWLPLVAGIGFLFWSRTRLWGAGVLIGVAVSWIVGFAACVVLLAVVLGGSGVG</sequence>
<dbReference type="AlphaFoldDB" id="A0A6J4MFI7"/>
<proteinExistence type="predicted"/>